<evidence type="ECO:0000256" key="2">
    <source>
        <dbReference type="ARBA" id="ARBA00023125"/>
    </source>
</evidence>
<name>A0ABV7AL76_9RHOB</name>
<dbReference type="InterPro" id="IPR036388">
    <property type="entry name" value="WH-like_DNA-bd_sf"/>
</dbReference>
<dbReference type="SMART" id="SM00345">
    <property type="entry name" value="HTH_GNTR"/>
    <property type="match status" value="1"/>
</dbReference>
<keyword evidence="2" id="KW-0238">DNA-binding</keyword>
<accession>A0ABV7AL76</accession>
<evidence type="ECO:0000259" key="4">
    <source>
        <dbReference type="PROSITE" id="PS50949"/>
    </source>
</evidence>
<evidence type="ECO:0000256" key="1">
    <source>
        <dbReference type="ARBA" id="ARBA00023015"/>
    </source>
</evidence>
<evidence type="ECO:0000313" key="6">
    <source>
        <dbReference type="Proteomes" id="UP001595443"/>
    </source>
</evidence>
<keyword evidence="1" id="KW-0805">Transcription regulation</keyword>
<proteinExistence type="predicted"/>
<feature type="domain" description="HTH gntR-type" evidence="4">
    <location>
        <begin position="2"/>
        <end position="70"/>
    </location>
</feature>
<dbReference type="PROSITE" id="PS50949">
    <property type="entry name" value="HTH_GNTR"/>
    <property type="match status" value="1"/>
</dbReference>
<dbReference type="InterPro" id="IPR000524">
    <property type="entry name" value="Tscrpt_reg_HTH_GntR"/>
</dbReference>
<dbReference type="InterPro" id="IPR008920">
    <property type="entry name" value="TF_FadR/GntR_C"/>
</dbReference>
<dbReference type="Pfam" id="PF07729">
    <property type="entry name" value="FCD"/>
    <property type="match status" value="1"/>
</dbReference>
<evidence type="ECO:0000313" key="5">
    <source>
        <dbReference type="EMBL" id="MFC2969595.1"/>
    </source>
</evidence>
<dbReference type="CDD" id="cd07377">
    <property type="entry name" value="WHTH_GntR"/>
    <property type="match status" value="1"/>
</dbReference>
<dbReference type="InterPro" id="IPR036390">
    <property type="entry name" value="WH_DNA-bd_sf"/>
</dbReference>
<dbReference type="PANTHER" id="PTHR43537">
    <property type="entry name" value="TRANSCRIPTIONAL REGULATOR, GNTR FAMILY"/>
    <property type="match status" value="1"/>
</dbReference>
<dbReference type="PRINTS" id="PR00035">
    <property type="entry name" value="HTHGNTR"/>
</dbReference>
<dbReference type="Gene3D" id="1.10.10.10">
    <property type="entry name" value="Winged helix-like DNA-binding domain superfamily/Winged helix DNA-binding domain"/>
    <property type="match status" value="1"/>
</dbReference>
<dbReference type="SMART" id="SM00895">
    <property type="entry name" value="FCD"/>
    <property type="match status" value="1"/>
</dbReference>
<sequence>MTENANTVLAQIRRIIDAGGSDADGRLPTERTLCAQLGVGRRELRCALEVLEAEGLIWRRQGKGTFIGQPPDPTGVLAADIVAATDALSVMEARLCIEPTLAALCAERASTDDIGRMRHLAAKIGPHPNSETAEIWDGALHRMIARAAGNQILLTAFSLVDEVRIREDWQRVRDQARSDETTRLYHRQHEAIIDAIEARDPDTARQAMTEHLNRLMRNLEKTLDAKLPDGGAA</sequence>
<dbReference type="PANTHER" id="PTHR43537:SF5">
    <property type="entry name" value="UXU OPERON TRANSCRIPTIONAL REGULATOR"/>
    <property type="match status" value="1"/>
</dbReference>
<dbReference type="Gene3D" id="1.20.120.530">
    <property type="entry name" value="GntR ligand-binding domain-like"/>
    <property type="match status" value="1"/>
</dbReference>
<dbReference type="RefSeq" id="WP_377834329.1">
    <property type="nucleotide sequence ID" value="NZ_JBHRSK010000014.1"/>
</dbReference>
<comment type="caution">
    <text evidence="5">The sequence shown here is derived from an EMBL/GenBank/DDBJ whole genome shotgun (WGS) entry which is preliminary data.</text>
</comment>
<dbReference type="SUPFAM" id="SSF48008">
    <property type="entry name" value="GntR ligand-binding domain-like"/>
    <property type="match status" value="1"/>
</dbReference>
<protein>
    <submittedName>
        <fullName evidence="5">FadR/GntR family transcriptional regulator</fullName>
    </submittedName>
</protein>
<keyword evidence="6" id="KW-1185">Reference proteome</keyword>
<reference evidence="6" key="1">
    <citation type="journal article" date="2019" name="Int. J. Syst. Evol. Microbiol.">
        <title>The Global Catalogue of Microorganisms (GCM) 10K type strain sequencing project: providing services to taxonomists for standard genome sequencing and annotation.</title>
        <authorList>
            <consortium name="The Broad Institute Genomics Platform"/>
            <consortium name="The Broad Institute Genome Sequencing Center for Infectious Disease"/>
            <person name="Wu L."/>
            <person name="Ma J."/>
        </authorList>
    </citation>
    <scope>NUCLEOTIDE SEQUENCE [LARGE SCALE GENOMIC DNA]</scope>
    <source>
        <strain evidence="6">KCTC 62192</strain>
    </source>
</reference>
<organism evidence="5 6">
    <name type="scientific">Acidimangrovimonas pyrenivorans</name>
    <dbReference type="NCBI Taxonomy" id="2030798"/>
    <lineage>
        <taxon>Bacteria</taxon>
        <taxon>Pseudomonadati</taxon>
        <taxon>Pseudomonadota</taxon>
        <taxon>Alphaproteobacteria</taxon>
        <taxon>Rhodobacterales</taxon>
        <taxon>Paracoccaceae</taxon>
        <taxon>Acidimangrovimonas</taxon>
    </lineage>
</organism>
<dbReference type="Pfam" id="PF00392">
    <property type="entry name" value="GntR"/>
    <property type="match status" value="1"/>
</dbReference>
<dbReference type="SUPFAM" id="SSF46785">
    <property type="entry name" value="Winged helix' DNA-binding domain"/>
    <property type="match status" value="1"/>
</dbReference>
<dbReference type="EMBL" id="JBHRSK010000014">
    <property type="protein sequence ID" value="MFC2969595.1"/>
    <property type="molecule type" value="Genomic_DNA"/>
</dbReference>
<dbReference type="InterPro" id="IPR011711">
    <property type="entry name" value="GntR_C"/>
</dbReference>
<evidence type="ECO:0000256" key="3">
    <source>
        <dbReference type="ARBA" id="ARBA00023163"/>
    </source>
</evidence>
<gene>
    <name evidence="5" type="ORF">ACFOES_15955</name>
</gene>
<keyword evidence="3" id="KW-0804">Transcription</keyword>
<dbReference type="Proteomes" id="UP001595443">
    <property type="component" value="Unassembled WGS sequence"/>
</dbReference>